<name>A0A9R1PS71_TRITD</name>
<dbReference type="EMBL" id="LT934114">
    <property type="protein sequence ID" value="VAH48750.1"/>
    <property type="molecule type" value="Genomic_DNA"/>
</dbReference>
<dbReference type="Pfam" id="PF16016">
    <property type="entry name" value="VASt"/>
    <property type="match status" value="1"/>
</dbReference>
<proteinExistence type="predicted"/>
<dbReference type="Gramene" id="TRITD2Bv1G167810.1">
    <property type="protein sequence ID" value="TRITD2Bv1G167810.1"/>
    <property type="gene ID" value="TRITD2Bv1G167810"/>
</dbReference>
<evidence type="ECO:0000256" key="2">
    <source>
        <dbReference type="ARBA" id="ARBA00023136"/>
    </source>
</evidence>
<gene>
    <name evidence="6" type="ORF">TRITD_2Bv1G167810</name>
</gene>
<dbReference type="Proteomes" id="UP000324705">
    <property type="component" value="Chromosome 2B"/>
</dbReference>
<keyword evidence="2" id="KW-0472">Membrane</keyword>
<dbReference type="SUPFAM" id="SSF49562">
    <property type="entry name" value="C2 domain (Calcium/lipid-binding domain, CaLB)"/>
    <property type="match status" value="1"/>
</dbReference>
<dbReference type="InterPro" id="IPR035892">
    <property type="entry name" value="C2_domain_sf"/>
</dbReference>
<comment type="subcellular location">
    <subcellularLocation>
        <location evidence="1">Membrane</location>
    </subcellularLocation>
</comment>
<dbReference type="InterPro" id="IPR044511">
    <property type="entry name" value="At1g03370/At5g50170-like"/>
</dbReference>
<dbReference type="PANTHER" id="PTHR46296">
    <property type="entry name" value="BNAA05G37250D PROTEIN"/>
    <property type="match status" value="1"/>
</dbReference>
<reference evidence="6 7" key="1">
    <citation type="submission" date="2017-09" db="EMBL/GenBank/DDBJ databases">
        <authorList>
            <consortium name="International Durum Wheat Genome Sequencing Consortium (IDWGSC)"/>
            <person name="Milanesi L."/>
        </authorList>
    </citation>
    <scope>NUCLEOTIDE SEQUENCE [LARGE SCALE GENOMIC DNA]</scope>
    <source>
        <strain evidence="7">cv. Svevo</strain>
    </source>
</reference>
<protein>
    <recommendedName>
        <fullName evidence="8">C2 domain-containing protein</fullName>
    </recommendedName>
</protein>
<dbReference type="InterPro" id="IPR000008">
    <property type="entry name" value="C2_dom"/>
</dbReference>
<dbReference type="InterPro" id="IPR031968">
    <property type="entry name" value="VASt"/>
</dbReference>
<evidence type="ECO:0000256" key="1">
    <source>
        <dbReference type="ARBA" id="ARBA00004370"/>
    </source>
</evidence>
<evidence type="ECO:0000256" key="3">
    <source>
        <dbReference type="SAM" id="MobiDB-lite"/>
    </source>
</evidence>
<keyword evidence="7" id="KW-1185">Reference proteome</keyword>
<accession>A0A9R1PS71</accession>
<feature type="compositionally biased region" description="Polar residues" evidence="3">
    <location>
        <begin position="186"/>
        <end position="205"/>
    </location>
</feature>
<dbReference type="AlphaFoldDB" id="A0A9R1PS71"/>
<evidence type="ECO:0000313" key="6">
    <source>
        <dbReference type="EMBL" id="VAH48750.1"/>
    </source>
</evidence>
<dbReference type="PROSITE" id="PS51778">
    <property type="entry name" value="VAST"/>
    <property type="match status" value="1"/>
</dbReference>
<dbReference type="Pfam" id="PF00168">
    <property type="entry name" value="C2"/>
    <property type="match status" value="1"/>
</dbReference>
<evidence type="ECO:0000259" key="5">
    <source>
        <dbReference type="PROSITE" id="PS51778"/>
    </source>
</evidence>
<dbReference type="Gene3D" id="2.60.40.150">
    <property type="entry name" value="C2 domain"/>
    <property type="match status" value="1"/>
</dbReference>
<sequence length="497" mass="54271">MRLYVCVLEARDLHGDGDGGGGGLYARVKVGRQRARTRAVELAGPGGAAAWNEEFAFAVGEEEDEVVEVSVARRREEGGGREVLGRVKLPLPPVQAASAASGRHSVPPTWFTLHPKHRRKGRAADAADCGKILLTFSLYGENSDNTVIHSSPCPSSRSGTDVEIERSNCMEYSGANGVVLDSARSSAVENTSVDNSDRSIQADSDTVSEDDGLVEPSAAAKSARDSDSEQSVSDASFEEAMETMKAASSTPDMPDDLGSGIMFDHTYLVEAKDLNSLLFGPDSQFSKDLRELQGTTDYDEQPWTWKSQDPPSLTRTCRYTKGASKLMKDVKTIEEQTYLKADGKNFAIMTRVRTPEVPFGNCFEVVLLYKITHSPELSPGEESSHLTVSYNVEFLQGTLMKSMIEGSVRDGLKENFESFAEILSRHVKLADAAGMDKEQLLAPLQTDRQSHIRLAYKYFCNFTVISTVIMAVHTSSSDGAFTEHGISFCTSKNTTRR</sequence>
<dbReference type="SMART" id="SM00239">
    <property type="entry name" value="C2"/>
    <property type="match status" value="1"/>
</dbReference>
<feature type="domain" description="C2" evidence="4">
    <location>
        <begin position="1"/>
        <end position="104"/>
    </location>
</feature>
<evidence type="ECO:0008006" key="8">
    <source>
        <dbReference type="Google" id="ProtNLM"/>
    </source>
</evidence>
<organism evidence="6 7">
    <name type="scientific">Triticum turgidum subsp. durum</name>
    <name type="common">Durum wheat</name>
    <name type="synonym">Triticum durum</name>
    <dbReference type="NCBI Taxonomy" id="4567"/>
    <lineage>
        <taxon>Eukaryota</taxon>
        <taxon>Viridiplantae</taxon>
        <taxon>Streptophyta</taxon>
        <taxon>Embryophyta</taxon>
        <taxon>Tracheophyta</taxon>
        <taxon>Spermatophyta</taxon>
        <taxon>Magnoliopsida</taxon>
        <taxon>Liliopsida</taxon>
        <taxon>Poales</taxon>
        <taxon>Poaceae</taxon>
        <taxon>BOP clade</taxon>
        <taxon>Pooideae</taxon>
        <taxon>Triticodae</taxon>
        <taxon>Triticeae</taxon>
        <taxon>Triticinae</taxon>
        <taxon>Triticum</taxon>
    </lineage>
</organism>
<feature type="domain" description="VASt" evidence="5">
    <location>
        <begin position="258"/>
        <end position="431"/>
    </location>
</feature>
<feature type="region of interest" description="Disordered" evidence="3">
    <location>
        <begin position="186"/>
        <end position="253"/>
    </location>
</feature>
<dbReference type="GO" id="GO:0016020">
    <property type="term" value="C:membrane"/>
    <property type="evidence" value="ECO:0007669"/>
    <property type="project" value="UniProtKB-SubCell"/>
</dbReference>
<evidence type="ECO:0000259" key="4">
    <source>
        <dbReference type="PROSITE" id="PS50004"/>
    </source>
</evidence>
<evidence type="ECO:0000313" key="7">
    <source>
        <dbReference type="Proteomes" id="UP000324705"/>
    </source>
</evidence>
<dbReference type="PANTHER" id="PTHR46296:SF7">
    <property type="entry name" value="C2 DOMAIN-CONTAINING PROTEIN"/>
    <property type="match status" value="1"/>
</dbReference>
<dbReference type="PROSITE" id="PS50004">
    <property type="entry name" value="C2"/>
    <property type="match status" value="1"/>
</dbReference>